<protein>
    <recommendedName>
        <fullName evidence="3">Lipoprotein</fullName>
    </recommendedName>
</protein>
<evidence type="ECO:0000313" key="2">
    <source>
        <dbReference type="Proteomes" id="UP001078443"/>
    </source>
</evidence>
<reference evidence="1" key="1">
    <citation type="submission" date="2022-12" db="EMBL/GenBank/DDBJ databases">
        <authorList>
            <person name="Wang J."/>
        </authorList>
    </citation>
    <scope>NUCLEOTIDE SEQUENCE</scope>
    <source>
        <strain evidence="1">HY-45-18</strain>
    </source>
</reference>
<name>A0ABT4CYL5_9CLOT</name>
<sequence>MKKILVILGIILTVLICSLCKMWTISDKTTDISNYSKYFGNQGGHSNDIFPKSIPDSAEIEDFCYYYYNPFDPNFVSYLVYNCNDEDFIEETERLSKLNSSRDYLIYGATGFNYPVSAVYADSYSGYIYALADKENNRLIYVEITLCNHFSDIDYEKIIDKEHLPINFDAKFDVKPRNLT</sequence>
<evidence type="ECO:0008006" key="3">
    <source>
        <dbReference type="Google" id="ProtNLM"/>
    </source>
</evidence>
<dbReference type="Proteomes" id="UP001078443">
    <property type="component" value="Unassembled WGS sequence"/>
</dbReference>
<keyword evidence="2" id="KW-1185">Reference proteome</keyword>
<dbReference type="RefSeq" id="WP_268040230.1">
    <property type="nucleotide sequence ID" value="NZ_JAPQER010000002.1"/>
</dbReference>
<organism evidence="1 2">
    <name type="scientific">Clostridium aestuarii</name>
    <dbReference type="NCBI Taxonomy" id="338193"/>
    <lineage>
        <taxon>Bacteria</taxon>
        <taxon>Bacillati</taxon>
        <taxon>Bacillota</taxon>
        <taxon>Clostridia</taxon>
        <taxon>Eubacteriales</taxon>
        <taxon>Clostridiaceae</taxon>
        <taxon>Clostridium</taxon>
    </lineage>
</organism>
<comment type="caution">
    <text evidence="1">The sequence shown here is derived from an EMBL/GenBank/DDBJ whole genome shotgun (WGS) entry which is preliminary data.</text>
</comment>
<evidence type="ECO:0000313" key="1">
    <source>
        <dbReference type="EMBL" id="MCY6483957.1"/>
    </source>
</evidence>
<gene>
    <name evidence="1" type="ORF">OW763_06290</name>
</gene>
<dbReference type="EMBL" id="JAPQER010000002">
    <property type="protein sequence ID" value="MCY6483957.1"/>
    <property type="molecule type" value="Genomic_DNA"/>
</dbReference>
<accession>A0ABT4CYL5</accession>
<proteinExistence type="predicted"/>